<accession>A0ABV2WUJ8</accession>
<reference evidence="3 4" key="1">
    <citation type="submission" date="2024-06" db="EMBL/GenBank/DDBJ databases">
        <title>The Natural Products Discovery Center: Release of the First 8490 Sequenced Strains for Exploring Actinobacteria Biosynthetic Diversity.</title>
        <authorList>
            <person name="Kalkreuter E."/>
            <person name="Kautsar S.A."/>
            <person name="Yang D."/>
            <person name="Bader C.D."/>
            <person name="Teijaro C.N."/>
            <person name="Fluegel L."/>
            <person name="Davis C.M."/>
            <person name="Simpson J.R."/>
            <person name="Lauterbach L."/>
            <person name="Steele A.D."/>
            <person name="Gui C."/>
            <person name="Meng S."/>
            <person name="Li G."/>
            <person name="Viehrig K."/>
            <person name="Ye F."/>
            <person name="Su P."/>
            <person name="Kiefer A.F."/>
            <person name="Nichols A."/>
            <person name="Cepeda A.J."/>
            <person name="Yan W."/>
            <person name="Fan B."/>
            <person name="Jiang Y."/>
            <person name="Adhikari A."/>
            <person name="Zheng C.-J."/>
            <person name="Schuster L."/>
            <person name="Cowan T.M."/>
            <person name="Smanski M.J."/>
            <person name="Chevrette M.G."/>
            <person name="De Carvalho L.P.S."/>
            <person name="Shen B."/>
        </authorList>
    </citation>
    <scope>NUCLEOTIDE SEQUENCE [LARGE SCALE GENOMIC DNA]</scope>
    <source>
        <strain evidence="3 4">NPDC019708</strain>
    </source>
</reference>
<keyword evidence="1" id="KW-1133">Transmembrane helix</keyword>
<evidence type="ECO:0000313" key="4">
    <source>
        <dbReference type="Proteomes" id="UP001550628"/>
    </source>
</evidence>
<dbReference type="Gene3D" id="3.20.20.370">
    <property type="entry name" value="Glycoside hydrolase/deacetylase"/>
    <property type="match status" value="1"/>
</dbReference>
<sequence length="238" mass="25786">MRKWLAGLAVAVVTVLIVAVGGYFLMNSRTYQLAGRLVDRVETTEKVVALTLDDGPSERAPEVLDLLATAGIPATFYLNGRDLAARPELGRAIVAAGHEMGNHTYNHRRMVLVSSGTVVDEVEGTDTEIRAAGYQGDITFRPPYGKKLWTLPNYLADHDRTTVTWDVEPEDGNTTTEDIVDAAVDQVRPGSIVLLHTMYATGAASRAAIVPIAAKLHAQGYRFVTVSELLEHADSARS</sequence>
<protein>
    <submittedName>
        <fullName evidence="3">Polysaccharide deacetylase family protein</fullName>
    </submittedName>
</protein>
<evidence type="ECO:0000256" key="1">
    <source>
        <dbReference type="SAM" id="Phobius"/>
    </source>
</evidence>
<dbReference type="RefSeq" id="WP_356957564.1">
    <property type="nucleotide sequence ID" value="NZ_JBEYBD010000010.1"/>
</dbReference>
<evidence type="ECO:0000259" key="2">
    <source>
        <dbReference type="PROSITE" id="PS51677"/>
    </source>
</evidence>
<keyword evidence="1" id="KW-0812">Transmembrane</keyword>
<keyword evidence="4" id="KW-1185">Reference proteome</keyword>
<feature type="domain" description="NodB homology" evidence="2">
    <location>
        <begin position="46"/>
        <end position="224"/>
    </location>
</feature>
<dbReference type="PANTHER" id="PTHR10587">
    <property type="entry name" value="GLYCOSYL TRANSFERASE-RELATED"/>
    <property type="match status" value="1"/>
</dbReference>
<dbReference type="EMBL" id="JBEYBF010000016">
    <property type="protein sequence ID" value="MEU1954549.1"/>
    <property type="molecule type" value="Genomic_DNA"/>
</dbReference>
<keyword evidence="1" id="KW-0472">Membrane</keyword>
<organism evidence="3 4">
    <name type="scientific">Nocardia rhamnosiphila</name>
    <dbReference type="NCBI Taxonomy" id="426716"/>
    <lineage>
        <taxon>Bacteria</taxon>
        <taxon>Bacillati</taxon>
        <taxon>Actinomycetota</taxon>
        <taxon>Actinomycetes</taxon>
        <taxon>Mycobacteriales</taxon>
        <taxon>Nocardiaceae</taxon>
        <taxon>Nocardia</taxon>
    </lineage>
</organism>
<name>A0ABV2WUJ8_9NOCA</name>
<feature type="transmembrane region" description="Helical" evidence="1">
    <location>
        <begin position="6"/>
        <end position="26"/>
    </location>
</feature>
<dbReference type="PROSITE" id="PS51677">
    <property type="entry name" value="NODB"/>
    <property type="match status" value="1"/>
</dbReference>
<proteinExistence type="predicted"/>
<dbReference type="SUPFAM" id="SSF88713">
    <property type="entry name" value="Glycoside hydrolase/deacetylase"/>
    <property type="match status" value="1"/>
</dbReference>
<dbReference type="InterPro" id="IPR050248">
    <property type="entry name" value="Polysacc_deacetylase_ArnD"/>
</dbReference>
<dbReference type="InterPro" id="IPR002509">
    <property type="entry name" value="NODB_dom"/>
</dbReference>
<dbReference type="PANTHER" id="PTHR10587:SF125">
    <property type="entry name" value="POLYSACCHARIDE DEACETYLASE YHEN-RELATED"/>
    <property type="match status" value="1"/>
</dbReference>
<dbReference type="Proteomes" id="UP001550628">
    <property type="component" value="Unassembled WGS sequence"/>
</dbReference>
<evidence type="ECO:0000313" key="3">
    <source>
        <dbReference type="EMBL" id="MEU1954549.1"/>
    </source>
</evidence>
<dbReference type="InterPro" id="IPR011330">
    <property type="entry name" value="Glyco_hydro/deAcase_b/a-brl"/>
</dbReference>
<dbReference type="Pfam" id="PF01522">
    <property type="entry name" value="Polysacc_deac_1"/>
    <property type="match status" value="1"/>
</dbReference>
<comment type="caution">
    <text evidence="3">The sequence shown here is derived from an EMBL/GenBank/DDBJ whole genome shotgun (WGS) entry which is preliminary data.</text>
</comment>
<gene>
    <name evidence="3" type="ORF">ABZ510_22115</name>
</gene>